<feature type="transmembrane region" description="Helical" evidence="1">
    <location>
        <begin position="117"/>
        <end position="134"/>
    </location>
</feature>
<feature type="transmembrane region" description="Helical" evidence="1">
    <location>
        <begin position="560"/>
        <end position="579"/>
    </location>
</feature>
<evidence type="ECO:0000313" key="3">
    <source>
        <dbReference type="Proteomes" id="UP000446768"/>
    </source>
</evidence>
<feature type="transmembrane region" description="Helical" evidence="1">
    <location>
        <begin position="326"/>
        <end position="347"/>
    </location>
</feature>
<feature type="transmembrane region" description="Helical" evidence="1">
    <location>
        <begin position="85"/>
        <end position="105"/>
    </location>
</feature>
<feature type="transmembrane region" description="Helical" evidence="1">
    <location>
        <begin position="436"/>
        <end position="453"/>
    </location>
</feature>
<dbReference type="AlphaFoldDB" id="A0A7X2ISE8"/>
<feature type="transmembrane region" description="Helical" evidence="1">
    <location>
        <begin position="949"/>
        <end position="969"/>
    </location>
</feature>
<keyword evidence="1" id="KW-0812">Transmembrane</keyword>
<dbReference type="EMBL" id="WKJJ01000017">
    <property type="protein sequence ID" value="MRV74947.1"/>
    <property type="molecule type" value="Genomic_DNA"/>
</dbReference>
<reference evidence="2 3" key="1">
    <citation type="submission" date="2019-11" db="EMBL/GenBank/DDBJ databases">
        <title>Novel species isolated from a subtropical stream in China.</title>
        <authorList>
            <person name="Lu H."/>
        </authorList>
    </citation>
    <scope>NUCLEOTIDE SEQUENCE [LARGE SCALE GENOMIC DNA]</scope>
    <source>
        <strain evidence="2 3">FT92W</strain>
    </source>
</reference>
<organism evidence="2 3">
    <name type="scientific">Pseudoduganella rivuli</name>
    <dbReference type="NCBI Taxonomy" id="2666085"/>
    <lineage>
        <taxon>Bacteria</taxon>
        <taxon>Pseudomonadati</taxon>
        <taxon>Pseudomonadota</taxon>
        <taxon>Betaproteobacteria</taxon>
        <taxon>Burkholderiales</taxon>
        <taxon>Oxalobacteraceae</taxon>
        <taxon>Telluria group</taxon>
        <taxon>Pseudoduganella</taxon>
    </lineage>
</organism>
<sequence>MTTRSTSAWRAASIPSPSMPWCASCAARIPAPVNSSFAEVFPSWKGPIMEQGNTQPTFNNGAGGVHPPPVDFNERLREWVFGGNVVAKLGLLILFMGLCFLLKYLAGNYVVRIEYQAAGVAAGALALLAWGWRIRLARPGISLPVQGTALSLLMLTTFAASKNYHLIPDATAIALLAIFVGFTCLLAVLQDSVWLAVFGIIGGFATPVLMSDGSGNHVALFTWCAILNAGIIVMAALKSWRVLNVLGFLCTFVLATSWGVLNYQPAHYLTSQGFLILFLLMYIAVAMFYARQQAPRLTHYVDGTLVFGAPLAAMGLQYGLVQDMPFGMAYSALALGVLYLCLAIFVMRRMGEHCRLLGEAFMALGIVSATLAIPYGVDDRWMSAAWALEGAGVIWTGLRQRRTLAWCFGLLVQLASWVSFLRAVSVMTEKTIAQSHMSIGFAILAVAALFTALQFRTADEQTLKPFSVETGRNLAELLLPIAAVWLLSGAWTEVTVQLDAYAELNWLVASTIAIAALLYGICLHWQWRTAGWLAQVALVLASAAFILLTNLDWARNTGSFVDSAIPAALMLAISLSVVCERRHAADPDAPGNGAMLAFSGVAWFVVALPALAAWGSGVAAVKIPFETLPFSWSLYLMLVAALATVALLVAQRRAWPQLAWLSVPAFGAQLFAGGAALLWLYLFDELPDAALCAAGVMAWVAAGNALALWRRSGWIAQGTISTMLHLQLVAMPLLMIWPALRVYLSGMTGLGDEWRLYLPAWGTMAATAWLLHRAARDAWPLHPLTLWHRRITLRMAVGWSLLVAVAWNFTSDGSMAPLPYVPVLNPLDLTTGFAALLAIAYWRAADPEVKARWARRMQLAGAAGAWLWLNLMLLRSVSHYLGVPYTLDDLLASQVTQATLSLAWSGTALALMRHAAVRIRPRQWGVGAVLLLAVVAKLFLVDLHSRTDFATIMAFIGVGLLMVAIGYAAPLPRRGGMDNATGNGAA</sequence>
<feature type="transmembrane region" description="Helical" evidence="1">
    <location>
        <begin position="504"/>
        <end position="523"/>
    </location>
</feature>
<keyword evidence="1" id="KW-1133">Transmembrane helix</keyword>
<feature type="transmembrane region" description="Helical" evidence="1">
    <location>
        <begin position="591"/>
        <end position="612"/>
    </location>
</feature>
<feature type="transmembrane region" description="Helical" evidence="1">
    <location>
        <begin position="632"/>
        <end position="651"/>
    </location>
</feature>
<feature type="transmembrane region" description="Helical" evidence="1">
    <location>
        <begin position="530"/>
        <end position="548"/>
    </location>
</feature>
<dbReference type="Pfam" id="PF10101">
    <property type="entry name" value="DUF2339"/>
    <property type="match status" value="1"/>
</dbReference>
<name>A0A7X2ISE8_9BURK</name>
<keyword evidence="1" id="KW-0472">Membrane</keyword>
<dbReference type="InterPro" id="IPR014600">
    <property type="entry name" value="UCP035905_mem"/>
</dbReference>
<feature type="transmembrane region" description="Helical" evidence="1">
    <location>
        <begin position="405"/>
        <end position="424"/>
    </location>
</feature>
<feature type="transmembrane region" description="Helical" evidence="1">
    <location>
        <begin position="894"/>
        <end position="912"/>
    </location>
</feature>
<gene>
    <name evidence="2" type="ORF">GJ700_24850</name>
</gene>
<dbReference type="PANTHER" id="PTHR38434:SF1">
    <property type="entry name" value="BLL2549 PROTEIN"/>
    <property type="match status" value="1"/>
</dbReference>
<feature type="transmembrane region" description="Helical" evidence="1">
    <location>
        <begin position="193"/>
        <end position="211"/>
    </location>
</feature>
<feature type="transmembrane region" description="Helical" evidence="1">
    <location>
        <begin position="829"/>
        <end position="845"/>
    </location>
</feature>
<feature type="transmembrane region" description="Helical" evidence="1">
    <location>
        <begin position="754"/>
        <end position="771"/>
    </location>
</feature>
<feature type="transmembrane region" description="Helical" evidence="1">
    <location>
        <begin position="924"/>
        <end position="943"/>
    </location>
</feature>
<dbReference type="PIRSF" id="PIRSF035905">
    <property type="entry name" value="UCP035905_mp"/>
    <property type="match status" value="1"/>
</dbReference>
<dbReference type="InterPro" id="IPR019286">
    <property type="entry name" value="DUF2339_TM"/>
</dbReference>
<feature type="transmembrane region" description="Helical" evidence="1">
    <location>
        <begin position="721"/>
        <end position="742"/>
    </location>
</feature>
<evidence type="ECO:0000256" key="1">
    <source>
        <dbReference type="SAM" id="Phobius"/>
    </source>
</evidence>
<feature type="transmembrane region" description="Helical" evidence="1">
    <location>
        <begin position="217"/>
        <end position="237"/>
    </location>
</feature>
<feature type="transmembrane region" description="Helical" evidence="1">
    <location>
        <begin position="166"/>
        <end position="186"/>
    </location>
</feature>
<feature type="transmembrane region" description="Helical" evidence="1">
    <location>
        <begin position="297"/>
        <end position="320"/>
    </location>
</feature>
<feature type="transmembrane region" description="Helical" evidence="1">
    <location>
        <begin position="141"/>
        <end position="160"/>
    </location>
</feature>
<protein>
    <submittedName>
        <fullName evidence="2">DUF2339 domain-containing protein</fullName>
    </submittedName>
</protein>
<proteinExistence type="predicted"/>
<evidence type="ECO:0000313" key="2">
    <source>
        <dbReference type="EMBL" id="MRV74947.1"/>
    </source>
</evidence>
<dbReference type="Proteomes" id="UP000446768">
    <property type="component" value="Unassembled WGS sequence"/>
</dbReference>
<keyword evidence="3" id="KW-1185">Reference proteome</keyword>
<comment type="caution">
    <text evidence="2">The sequence shown here is derived from an EMBL/GenBank/DDBJ whole genome shotgun (WGS) entry which is preliminary data.</text>
</comment>
<feature type="transmembrane region" description="Helical" evidence="1">
    <location>
        <begin position="273"/>
        <end position="290"/>
    </location>
</feature>
<dbReference type="PANTHER" id="PTHR38434">
    <property type="entry name" value="BLL2549 PROTEIN"/>
    <property type="match status" value="1"/>
</dbReference>
<feature type="transmembrane region" description="Helical" evidence="1">
    <location>
        <begin position="242"/>
        <end position="261"/>
    </location>
</feature>
<feature type="transmembrane region" description="Helical" evidence="1">
    <location>
        <begin position="688"/>
        <end position="709"/>
    </location>
</feature>
<feature type="transmembrane region" description="Helical" evidence="1">
    <location>
        <begin position="474"/>
        <end position="492"/>
    </location>
</feature>
<feature type="transmembrane region" description="Helical" evidence="1">
    <location>
        <begin position="857"/>
        <end position="874"/>
    </location>
</feature>
<accession>A0A7X2ISE8</accession>
<feature type="transmembrane region" description="Helical" evidence="1">
    <location>
        <begin position="791"/>
        <end position="809"/>
    </location>
</feature>
<feature type="transmembrane region" description="Helical" evidence="1">
    <location>
        <begin position="658"/>
        <end position="682"/>
    </location>
</feature>